<comment type="similarity">
    <text evidence="2 5">Belongs to the RecX family.</text>
</comment>
<dbReference type="InterPro" id="IPR036388">
    <property type="entry name" value="WH-like_DNA-bd_sf"/>
</dbReference>
<dbReference type="Proteomes" id="UP000236394">
    <property type="component" value="Unassembled WGS sequence"/>
</dbReference>
<comment type="subcellular location">
    <subcellularLocation>
        <location evidence="1 5">Cytoplasm</location>
    </subcellularLocation>
</comment>
<evidence type="ECO:0000313" key="8">
    <source>
        <dbReference type="EMBL" id="PNH19460.1"/>
    </source>
</evidence>
<keyword evidence="4 5" id="KW-0963">Cytoplasm</keyword>
<evidence type="ECO:0000313" key="9">
    <source>
        <dbReference type="Proteomes" id="UP000236394"/>
    </source>
</evidence>
<dbReference type="GO" id="GO:0006282">
    <property type="term" value="P:regulation of DNA repair"/>
    <property type="evidence" value="ECO:0007669"/>
    <property type="project" value="UniProtKB-UniRule"/>
</dbReference>
<protein>
    <recommendedName>
        <fullName evidence="3 5">Regulatory protein RecX</fullName>
    </recommendedName>
</protein>
<dbReference type="AlphaFoldDB" id="A0A2J8B3V7"/>
<dbReference type="PANTHER" id="PTHR33602:SF1">
    <property type="entry name" value="REGULATORY PROTEIN RECX FAMILY PROTEIN"/>
    <property type="match status" value="1"/>
</dbReference>
<dbReference type="InterPro" id="IPR003783">
    <property type="entry name" value="Regulatory_RecX"/>
</dbReference>
<evidence type="ECO:0000256" key="4">
    <source>
        <dbReference type="ARBA" id="ARBA00022490"/>
    </source>
</evidence>
<evidence type="ECO:0000256" key="6">
    <source>
        <dbReference type="SAM" id="MobiDB-lite"/>
    </source>
</evidence>
<dbReference type="RefSeq" id="WP_102892195.1">
    <property type="nucleotide sequence ID" value="NZ_NBZD01000001.1"/>
</dbReference>
<evidence type="ECO:0000256" key="1">
    <source>
        <dbReference type="ARBA" id="ARBA00004496"/>
    </source>
</evidence>
<dbReference type="EMBL" id="NBZD01000001">
    <property type="protein sequence ID" value="PNH19460.1"/>
    <property type="molecule type" value="Genomic_DNA"/>
</dbReference>
<dbReference type="InterPro" id="IPR053926">
    <property type="entry name" value="RecX_HTH_1st"/>
</dbReference>
<evidence type="ECO:0000256" key="3">
    <source>
        <dbReference type="ARBA" id="ARBA00018111"/>
    </source>
</evidence>
<organism evidence="8 9">
    <name type="scientific">Mageeibacillus indolicus</name>
    <dbReference type="NCBI Taxonomy" id="884684"/>
    <lineage>
        <taxon>Bacteria</taxon>
        <taxon>Bacillati</taxon>
        <taxon>Bacillota</taxon>
        <taxon>Clostridia</taxon>
        <taxon>Eubacteriales</taxon>
        <taxon>Oscillospiraceae</taxon>
        <taxon>Mageeibacillus</taxon>
    </lineage>
</organism>
<dbReference type="Gene3D" id="1.10.10.10">
    <property type="entry name" value="Winged helix-like DNA-binding domain superfamily/Winged helix DNA-binding domain"/>
    <property type="match status" value="1"/>
</dbReference>
<evidence type="ECO:0000256" key="5">
    <source>
        <dbReference type="HAMAP-Rule" id="MF_01114"/>
    </source>
</evidence>
<reference evidence="9" key="1">
    <citation type="submission" date="2017-04" db="EMBL/GenBank/DDBJ databases">
        <authorList>
            <person name="Bumgarner R.E."/>
            <person name="Fredricks D.N."/>
            <person name="Srinivasan S."/>
        </authorList>
    </citation>
    <scope>NUCLEOTIDE SEQUENCE [LARGE SCALE GENOMIC DNA]</scope>
    <source>
        <strain evidence="9">KA00405</strain>
    </source>
</reference>
<comment type="function">
    <text evidence="5">Modulates RecA activity.</text>
</comment>
<dbReference type="PANTHER" id="PTHR33602">
    <property type="entry name" value="REGULATORY PROTEIN RECX FAMILY PROTEIN"/>
    <property type="match status" value="1"/>
</dbReference>
<evidence type="ECO:0000256" key="2">
    <source>
        <dbReference type="ARBA" id="ARBA00009695"/>
    </source>
</evidence>
<proteinExistence type="inferred from homology"/>
<dbReference type="Pfam" id="PF21982">
    <property type="entry name" value="RecX_HTH1"/>
    <property type="match status" value="1"/>
</dbReference>
<dbReference type="GO" id="GO:0005737">
    <property type="term" value="C:cytoplasm"/>
    <property type="evidence" value="ECO:0007669"/>
    <property type="project" value="UniProtKB-SubCell"/>
</dbReference>
<feature type="domain" description="RecX first three-helical" evidence="7">
    <location>
        <begin position="102"/>
        <end position="141"/>
    </location>
</feature>
<feature type="compositionally biased region" description="Basic and acidic residues" evidence="6">
    <location>
        <begin position="8"/>
        <end position="19"/>
    </location>
</feature>
<comment type="caution">
    <text evidence="8">The sequence shown here is derived from an EMBL/GenBank/DDBJ whole genome shotgun (WGS) entry which is preliminary data.</text>
</comment>
<name>A0A2J8B3V7_9FIRM</name>
<evidence type="ECO:0000259" key="7">
    <source>
        <dbReference type="Pfam" id="PF21982"/>
    </source>
</evidence>
<sequence>MNLAPESEPGKNRLPRETRAVNMGNERTTTAAKRESKAQTKATAGMNEGFKRADSGCPFGRSAEEFIQRHGSKLAVAEDTAQISRKYNSLPTPQTETEYMQARQAAFIYIGISLRSSGKIREKLCRRGFGDAVIEQVLQDLINEKYIDDLRLARNKLRLRRSRDGESHLMLYQRLLRAGIEADCAATAIDELPQDDETTAVAYIRSRFCREVAVWRSEMEEAEARPNAIHEYNISNKFFYRPDVVKVVRNIIRHGFKPDTAIRSLRFVLQENTQI</sequence>
<dbReference type="HAMAP" id="MF_01114">
    <property type="entry name" value="RecX"/>
    <property type="match status" value="1"/>
</dbReference>
<accession>A0A2J8B3V7</accession>
<feature type="region of interest" description="Disordered" evidence="6">
    <location>
        <begin position="1"/>
        <end position="43"/>
    </location>
</feature>
<gene>
    <name evidence="5" type="primary">recX</name>
    <name evidence="8" type="ORF">B7R76_00815</name>
</gene>